<dbReference type="SMART" id="SM00422">
    <property type="entry name" value="HTH_MERR"/>
    <property type="match status" value="1"/>
</dbReference>
<dbReference type="EMBL" id="JAIKTU010000001">
    <property type="protein sequence ID" value="MBY0754188.1"/>
    <property type="molecule type" value="Genomic_DNA"/>
</dbReference>
<organism evidence="3 4">
    <name type="scientific">Clostridium sardiniense</name>
    <name type="common">Clostridium absonum</name>
    <dbReference type="NCBI Taxonomy" id="29369"/>
    <lineage>
        <taxon>Bacteria</taxon>
        <taxon>Bacillati</taxon>
        <taxon>Bacillota</taxon>
        <taxon>Clostridia</taxon>
        <taxon>Eubacteriales</taxon>
        <taxon>Clostridiaceae</taxon>
        <taxon>Clostridium</taxon>
    </lineage>
</organism>
<dbReference type="PANTHER" id="PTHR30204:SF98">
    <property type="entry name" value="HTH-TYPE TRANSCRIPTIONAL REGULATOR ADHR"/>
    <property type="match status" value="1"/>
</dbReference>
<keyword evidence="1" id="KW-0238">DNA-binding</keyword>
<dbReference type="InterPro" id="IPR047057">
    <property type="entry name" value="MerR_fam"/>
</dbReference>
<dbReference type="PANTHER" id="PTHR30204">
    <property type="entry name" value="REDOX-CYCLING DRUG-SENSING TRANSCRIPTIONAL ACTIVATOR SOXR"/>
    <property type="match status" value="1"/>
</dbReference>
<evidence type="ECO:0000259" key="2">
    <source>
        <dbReference type="PROSITE" id="PS50937"/>
    </source>
</evidence>
<dbReference type="InterPro" id="IPR009061">
    <property type="entry name" value="DNA-bd_dom_put_sf"/>
</dbReference>
<dbReference type="PRINTS" id="PR00040">
    <property type="entry name" value="HTHMERR"/>
</dbReference>
<dbReference type="RefSeq" id="WP_221858634.1">
    <property type="nucleotide sequence ID" value="NZ_JAIKTU010000001.1"/>
</dbReference>
<feature type="domain" description="HTH merR-type" evidence="2">
    <location>
        <begin position="1"/>
        <end position="69"/>
    </location>
</feature>
<gene>
    <name evidence="3" type="ORF">K5V21_01840</name>
</gene>
<protein>
    <submittedName>
        <fullName evidence="3">MerR family transcriptional regulator</fullName>
    </submittedName>
</protein>
<comment type="caution">
    <text evidence="3">The sequence shown here is derived from an EMBL/GenBank/DDBJ whole genome shotgun (WGS) entry which is preliminary data.</text>
</comment>
<evidence type="ECO:0000313" key="3">
    <source>
        <dbReference type="EMBL" id="MBY0754188.1"/>
    </source>
</evidence>
<evidence type="ECO:0000256" key="1">
    <source>
        <dbReference type="ARBA" id="ARBA00023125"/>
    </source>
</evidence>
<dbReference type="Pfam" id="PF00376">
    <property type="entry name" value="MerR"/>
    <property type="match status" value="1"/>
</dbReference>
<dbReference type="SUPFAM" id="SSF46955">
    <property type="entry name" value="Putative DNA-binding domain"/>
    <property type="match status" value="1"/>
</dbReference>
<sequence>MTIKEVSELTGVSIDNLRYYERIGLIPKVPRTASGIRAYDEISIRWIEFVMKFKKAGASIESIIEYIRLAEMGESTKIERRHILIEIKESIEERMRELQECLDVTNYKINNYYNICEPVTKELVDDWKKREDKKAD</sequence>
<dbReference type="Gene3D" id="1.10.1660.10">
    <property type="match status" value="1"/>
</dbReference>
<accession>A0ABS7KUC3</accession>
<dbReference type="InterPro" id="IPR000551">
    <property type="entry name" value="MerR-type_HTH_dom"/>
</dbReference>
<evidence type="ECO:0000313" key="4">
    <source>
        <dbReference type="Proteomes" id="UP001299068"/>
    </source>
</evidence>
<reference evidence="3 4" key="1">
    <citation type="journal article" date="2021" name="Cell Host Microbe">
        <title>in vivo commensal control of Clostridioides difficile virulence.</title>
        <authorList>
            <person name="Girinathan B.P."/>
            <person name="Dibenedetto N."/>
            <person name="Worley J.N."/>
            <person name="Peltier J."/>
            <person name="Arrieta-Ortiz M.L."/>
            <person name="Rupa Christinal Immanuel S."/>
            <person name="Lavin R."/>
            <person name="Delaney M.L."/>
            <person name="Cummins C."/>
            <person name="Hoffmann M."/>
            <person name="Luo Y."/>
            <person name="Gonzalez-Escalona N."/>
            <person name="Allard M."/>
            <person name="Onderdonk A.B."/>
            <person name="Gerber G.K."/>
            <person name="Sonenshein A.L."/>
            <person name="Baliga N."/>
            <person name="Dupuy B."/>
            <person name="Bry L."/>
        </authorList>
    </citation>
    <scope>NUCLEOTIDE SEQUENCE [LARGE SCALE GENOMIC DNA]</scope>
    <source>
        <strain evidence="3 4">DSM 599</strain>
    </source>
</reference>
<dbReference type="PROSITE" id="PS50937">
    <property type="entry name" value="HTH_MERR_2"/>
    <property type="match status" value="1"/>
</dbReference>
<keyword evidence="4" id="KW-1185">Reference proteome</keyword>
<name>A0ABS7KUC3_CLOSR</name>
<dbReference type="CDD" id="cd01109">
    <property type="entry name" value="HTH_YyaN"/>
    <property type="match status" value="1"/>
</dbReference>
<dbReference type="Proteomes" id="UP001299068">
    <property type="component" value="Unassembled WGS sequence"/>
</dbReference>
<proteinExistence type="predicted"/>